<dbReference type="InterPro" id="IPR017972">
    <property type="entry name" value="Cyt_P450_CS"/>
</dbReference>
<organism evidence="9 10">
    <name type="scientific">Nocardia colli</name>
    <dbReference type="NCBI Taxonomy" id="2545717"/>
    <lineage>
        <taxon>Bacteria</taxon>
        <taxon>Bacillati</taxon>
        <taxon>Actinomycetota</taxon>
        <taxon>Actinomycetes</taxon>
        <taxon>Mycobacteriales</taxon>
        <taxon>Nocardiaceae</taxon>
        <taxon>Nocardia</taxon>
    </lineage>
</organism>
<dbReference type="Pfam" id="PF00067">
    <property type="entry name" value="p450"/>
    <property type="match status" value="1"/>
</dbReference>
<dbReference type="Gene3D" id="1.10.630.10">
    <property type="entry name" value="Cytochrome P450"/>
    <property type="match status" value="1"/>
</dbReference>
<dbReference type="PANTHER" id="PTHR24291">
    <property type="entry name" value="CYTOCHROME P450 FAMILY 4"/>
    <property type="match status" value="1"/>
</dbReference>
<dbReference type="PROSITE" id="PS00086">
    <property type="entry name" value="CYTOCHROME_P450"/>
    <property type="match status" value="1"/>
</dbReference>
<dbReference type="EMBL" id="VXLC01000032">
    <property type="protein sequence ID" value="KAA8880611.1"/>
    <property type="molecule type" value="Genomic_DNA"/>
</dbReference>
<keyword evidence="5 7" id="KW-0408">Iron</keyword>
<feature type="binding site" description="axial binding residue" evidence="7">
    <location>
        <position position="393"/>
    </location>
    <ligand>
        <name>heme</name>
        <dbReference type="ChEBI" id="CHEBI:30413"/>
    </ligand>
    <ligandPart>
        <name>Fe</name>
        <dbReference type="ChEBI" id="CHEBI:18248"/>
    </ligandPart>
</feature>
<dbReference type="GO" id="GO:0005506">
    <property type="term" value="F:iron ion binding"/>
    <property type="evidence" value="ECO:0007669"/>
    <property type="project" value="InterPro"/>
</dbReference>
<keyword evidence="6 8" id="KW-0503">Monooxygenase</keyword>
<keyword evidence="10" id="KW-1185">Reference proteome</keyword>
<dbReference type="GO" id="GO:0020037">
    <property type="term" value="F:heme binding"/>
    <property type="evidence" value="ECO:0007669"/>
    <property type="project" value="InterPro"/>
</dbReference>
<dbReference type="InterPro" id="IPR001128">
    <property type="entry name" value="Cyt_P450"/>
</dbReference>
<keyword evidence="2 7" id="KW-0349">Heme</keyword>
<evidence type="ECO:0000256" key="8">
    <source>
        <dbReference type="RuleBase" id="RU000461"/>
    </source>
</evidence>
<proteinExistence type="inferred from homology"/>
<protein>
    <submittedName>
        <fullName evidence="9">Cytochrome P450</fullName>
    </submittedName>
</protein>
<dbReference type="InterPro" id="IPR036396">
    <property type="entry name" value="Cyt_P450_sf"/>
</dbReference>
<dbReference type="CDD" id="cd11049">
    <property type="entry name" value="CYP170A1-like"/>
    <property type="match status" value="1"/>
</dbReference>
<evidence type="ECO:0000313" key="10">
    <source>
        <dbReference type="Proteomes" id="UP000323876"/>
    </source>
</evidence>
<dbReference type="PRINTS" id="PR00385">
    <property type="entry name" value="P450"/>
</dbReference>
<dbReference type="GO" id="GO:0016705">
    <property type="term" value="F:oxidoreductase activity, acting on paired donors, with incorporation or reduction of molecular oxygen"/>
    <property type="evidence" value="ECO:0007669"/>
    <property type="project" value="InterPro"/>
</dbReference>
<dbReference type="PRINTS" id="PR00463">
    <property type="entry name" value="EP450I"/>
</dbReference>
<dbReference type="OrthoDB" id="7376058at2"/>
<evidence type="ECO:0000256" key="1">
    <source>
        <dbReference type="ARBA" id="ARBA00010617"/>
    </source>
</evidence>
<dbReference type="PANTHER" id="PTHR24291:SF50">
    <property type="entry name" value="BIFUNCTIONAL ALBAFLAVENONE MONOOXYGENASE_TERPENE SYNTHASE"/>
    <property type="match status" value="1"/>
</dbReference>
<evidence type="ECO:0000256" key="5">
    <source>
        <dbReference type="ARBA" id="ARBA00023004"/>
    </source>
</evidence>
<name>A0A5N0DYJ3_9NOCA</name>
<dbReference type="Proteomes" id="UP000323876">
    <property type="component" value="Unassembled WGS sequence"/>
</dbReference>
<evidence type="ECO:0000313" key="9">
    <source>
        <dbReference type="EMBL" id="KAA8880611.1"/>
    </source>
</evidence>
<evidence type="ECO:0000256" key="2">
    <source>
        <dbReference type="ARBA" id="ARBA00022617"/>
    </source>
</evidence>
<dbReference type="RefSeq" id="WP_150407488.1">
    <property type="nucleotide sequence ID" value="NZ_VXLC01000032.1"/>
</dbReference>
<dbReference type="GO" id="GO:0004497">
    <property type="term" value="F:monooxygenase activity"/>
    <property type="evidence" value="ECO:0007669"/>
    <property type="project" value="UniProtKB-KW"/>
</dbReference>
<sequence length="451" mass="50357">MSDYAMNPATAALPLLGHAHELWFRPLPFVQSLRSCGDIATIRIGTLDAFVVNHPALIRRMLVQDVEMFDKGAHFDKMVPFTGNGLFNSHGEFHARQRRLLRPAFRRGRIARYVPMMRDLAEARIRSWTPDGEVDLTEEWRSLALAIVSKALCSTDLGDAAVREFDRSLPIVLDGIGKRVLDPTGLLEKLPLPANRRFDRAVAALHRMIDDIIDAYRRGGVDHGDLLSLMLHAQDGATHESMTDAQVHDEVMSILAAGAETTADTLTWACWSIAGRPRVQNRIRAEVEAVAGDRALEAEDLAQLDYTRRVLTETLRLYPTTWILTRRPRTGIVLGGHPIPAGAMVLFSIYALHRDPALYPEPEVFDPDRWTPERAKDIAPGAYLPFGAGTRGCAGEPFAWAEMLVVLATLVRRRRIRSAHDAPLWPRAKALLMPPRYSIIARPHPAGQVIR</sequence>
<keyword evidence="3 7" id="KW-0479">Metal-binding</keyword>
<keyword evidence="4 8" id="KW-0560">Oxidoreductase</keyword>
<dbReference type="InterPro" id="IPR002401">
    <property type="entry name" value="Cyt_P450_E_grp-I"/>
</dbReference>
<reference evidence="9 10" key="1">
    <citation type="submission" date="2019-09" db="EMBL/GenBank/DDBJ databases">
        <authorList>
            <person name="Wang X."/>
        </authorList>
    </citation>
    <scope>NUCLEOTIDE SEQUENCE [LARGE SCALE GENOMIC DNA]</scope>
    <source>
        <strain evidence="9 10">CICC 11023</strain>
    </source>
</reference>
<evidence type="ECO:0000256" key="7">
    <source>
        <dbReference type="PIRSR" id="PIRSR602401-1"/>
    </source>
</evidence>
<comment type="caution">
    <text evidence="9">The sequence shown here is derived from an EMBL/GenBank/DDBJ whole genome shotgun (WGS) entry which is preliminary data.</text>
</comment>
<comment type="cofactor">
    <cofactor evidence="7">
        <name>heme</name>
        <dbReference type="ChEBI" id="CHEBI:30413"/>
    </cofactor>
</comment>
<evidence type="ECO:0000256" key="4">
    <source>
        <dbReference type="ARBA" id="ARBA00023002"/>
    </source>
</evidence>
<comment type="similarity">
    <text evidence="1 8">Belongs to the cytochrome P450 family.</text>
</comment>
<dbReference type="SUPFAM" id="SSF48264">
    <property type="entry name" value="Cytochrome P450"/>
    <property type="match status" value="1"/>
</dbReference>
<dbReference type="AlphaFoldDB" id="A0A5N0DYJ3"/>
<dbReference type="InterPro" id="IPR050196">
    <property type="entry name" value="Cytochrome_P450_Monoox"/>
</dbReference>
<evidence type="ECO:0000256" key="6">
    <source>
        <dbReference type="ARBA" id="ARBA00023033"/>
    </source>
</evidence>
<accession>A0A5N0DYJ3</accession>
<evidence type="ECO:0000256" key="3">
    <source>
        <dbReference type="ARBA" id="ARBA00022723"/>
    </source>
</evidence>
<gene>
    <name evidence="9" type="ORF">F3087_40550</name>
</gene>